<dbReference type="OrthoDB" id="466365at2"/>
<name>A0A0D8ZUM3_9CYAN</name>
<evidence type="ECO:0000313" key="2">
    <source>
        <dbReference type="EMBL" id="KJH72159.1"/>
    </source>
</evidence>
<keyword evidence="1" id="KW-1133">Transmembrane helix</keyword>
<dbReference type="EMBL" id="JYON01000007">
    <property type="protein sequence ID" value="KJH72159.1"/>
    <property type="molecule type" value="Genomic_DNA"/>
</dbReference>
<organism evidence="2 3">
    <name type="scientific">Aliterella atlantica CENA595</name>
    <dbReference type="NCBI Taxonomy" id="1618023"/>
    <lineage>
        <taxon>Bacteria</taxon>
        <taxon>Bacillati</taxon>
        <taxon>Cyanobacteriota</taxon>
        <taxon>Cyanophyceae</taxon>
        <taxon>Chroococcidiopsidales</taxon>
        <taxon>Aliterellaceae</taxon>
        <taxon>Aliterella</taxon>
    </lineage>
</organism>
<proteinExistence type="predicted"/>
<keyword evidence="1" id="KW-0472">Membrane</keyword>
<sequence length="78" mass="8712">MKVWLSCFLVLFALAELYQWAQHLTLPLPIYILGGAFLAIASNANKRLGFFLPLKDEAMAIMNGINSQAIEQSTKKLD</sequence>
<evidence type="ECO:0000256" key="1">
    <source>
        <dbReference type="SAM" id="Phobius"/>
    </source>
</evidence>
<dbReference type="PATRIC" id="fig|1618023.3.peg.3502"/>
<protein>
    <submittedName>
        <fullName evidence="2">Uncharacterized protein</fullName>
    </submittedName>
</protein>
<keyword evidence="1" id="KW-0812">Transmembrane</keyword>
<accession>A0A0D8ZUM3</accession>
<dbReference type="AlphaFoldDB" id="A0A0D8ZUM3"/>
<dbReference type="RefSeq" id="WP_045054284.1">
    <property type="nucleotide sequence ID" value="NZ_CAWMDP010000040.1"/>
</dbReference>
<evidence type="ECO:0000313" key="3">
    <source>
        <dbReference type="Proteomes" id="UP000032452"/>
    </source>
</evidence>
<reference evidence="2 3" key="1">
    <citation type="submission" date="2015-02" db="EMBL/GenBank/DDBJ databases">
        <title>Draft genome of a novel marine cyanobacterium (Chroococcales) isolated from South Atlantic Ocean.</title>
        <authorList>
            <person name="Rigonato J."/>
            <person name="Alvarenga D.O."/>
            <person name="Branco L.H."/>
            <person name="Varani A.M."/>
            <person name="Brandini F.P."/>
            <person name="Fiore M.F."/>
        </authorList>
    </citation>
    <scope>NUCLEOTIDE SEQUENCE [LARGE SCALE GENOMIC DNA]</scope>
    <source>
        <strain evidence="2 3">CENA595</strain>
    </source>
</reference>
<feature type="transmembrane region" description="Helical" evidence="1">
    <location>
        <begin position="25"/>
        <end position="45"/>
    </location>
</feature>
<comment type="caution">
    <text evidence="2">The sequence shown here is derived from an EMBL/GenBank/DDBJ whole genome shotgun (WGS) entry which is preliminary data.</text>
</comment>
<keyword evidence="3" id="KW-1185">Reference proteome</keyword>
<dbReference type="STRING" id="1618023.UH38_08825"/>
<dbReference type="Proteomes" id="UP000032452">
    <property type="component" value="Unassembled WGS sequence"/>
</dbReference>
<gene>
    <name evidence="2" type="ORF">UH38_08825</name>
</gene>